<accession>A7SIP5</accession>
<dbReference type="HOGENOM" id="CLU_2415841_0_0_1"/>
<proteinExistence type="predicted"/>
<sequence>MGLCEFSSTSLTDKEPPLVKKANSTYYRRTAWDYLCRDEMSCKNGGRCIITSANYNGYKCENFSPGGLPGITFTVPTLFAYQTLQLLLLFNQ</sequence>
<evidence type="ECO:0000313" key="2">
    <source>
        <dbReference type="Proteomes" id="UP000001593"/>
    </source>
</evidence>
<dbReference type="InParanoid" id="A7SIP5"/>
<reference evidence="1 2" key="1">
    <citation type="journal article" date="2007" name="Science">
        <title>Sea anemone genome reveals ancestral eumetazoan gene repertoire and genomic organization.</title>
        <authorList>
            <person name="Putnam N.H."/>
            <person name="Srivastava M."/>
            <person name="Hellsten U."/>
            <person name="Dirks B."/>
            <person name="Chapman J."/>
            <person name="Salamov A."/>
            <person name="Terry A."/>
            <person name="Shapiro H."/>
            <person name="Lindquist E."/>
            <person name="Kapitonov V.V."/>
            <person name="Jurka J."/>
            <person name="Genikhovich G."/>
            <person name="Grigoriev I.V."/>
            <person name="Lucas S.M."/>
            <person name="Steele R.E."/>
            <person name="Finnerty J.R."/>
            <person name="Technau U."/>
            <person name="Martindale M.Q."/>
            <person name="Rokhsar D.S."/>
        </authorList>
    </citation>
    <scope>NUCLEOTIDE SEQUENCE [LARGE SCALE GENOMIC DNA]</scope>
    <source>
        <strain evidence="2">CH2 X CH6</strain>
    </source>
</reference>
<organism evidence="1 2">
    <name type="scientific">Nematostella vectensis</name>
    <name type="common">Starlet sea anemone</name>
    <dbReference type="NCBI Taxonomy" id="45351"/>
    <lineage>
        <taxon>Eukaryota</taxon>
        <taxon>Metazoa</taxon>
        <taxon>Cnidaria</taxon>
        <taxon>Anthozoa</taxon>
        <taxon>Hexacorallia</taxon>
        <taxon>Actiniaria</taxon>
        <taxon>Edwardsiidae</taxon>
        <taxon>Nematostella</taxon>
    </lineage>
</organism>
<dbReference type="AlphaFoldDB" id="A7SIP5"/>
<evidence type="ECO:0008006" key="3">
    <source>
        <dbReference type="Google" id="ProtNLM"/>
    </source>
</evidence>
<dbReference type="KEGG" id="nve:5507890"/>
<dbReference type="OrthoDB" id="5952160at2759"/>
<evidence type="ECO:0000313" key="1">
    <source>
        <dbReference type="EMBL" id="EDO36447.1"/>
    </source>
</evidence>
<dbReference type="EMBL" id="DS469670">
    <property type="protein sequence ID" value="EDO36447.1"/>
    <property type="molecule type" value="Genomic_DNA"/>
</dbReference>
<dbReference type="Proteomes" id="UP000001593">
    <property type="component" value="Unassembled WGS sequence"/>
</dbReference>
<gene>
    <name evidence="1" type="ORF">NEMVEDRAFT_v1g233257</name>
</gene>
<protein>
    <recommendedName>
        <fullName evidence="3">EGF-like domain-containing protein</fullName>
    </recommendedName>
</protein>
<keyword evidence="2" id="KW-1185">Reference proteome</keyword>
<name>A7SIP5_NEMVE</name>